<evidence type="ECO:0000256" key="1">
    <source>
        <dbReference type="SAM" id="Phobius"/>
    </source>
</evidence>
<dbReference type="AlphaFoldDB" id="A0A174UTH3"/>
<protein>
    <submittedName>
        <fullName evidence="2">Uncharacterized protein</fullName>
    </submittedName>
</protein>
<dbReference type="OrthoDB" id="9949070at2"/>
<gene>
    <name evidence="2" type="ORF">ERS852520_03458</name>
</gene>
<feature type="transmembrane region" description="Helical" evidence="1">
    <location>
        <begin position="6"/>
        <end position="28"/>
    </location>
</feature>
<evidence type="ECO:0000313" key="2">
    <source>
        <dbReference type="EMBL" id="CUQ23120.1"/>
    </source>
</evidence>
<proteinExistence type="predicted"/>
<name>A0A174UTH3_ANAHA</name>
<keyword evidence="1" id="KW-0812">Transmembrane</keyword>
<evidence type="ECO:0000313" key="3">
    <source>
        <dbReference type="Proteomes" id="UP000095564"/>
    </source>
</evidence>
<keyword evidence="1" id="KW-1133">Transmembrane helix</keyword>
<reference evidence="2 3" key="1">
    <citation type="submission" date="2015-09" db="EMBL/GenBank/DDBJ databases">
        <authorList>
            <consortium name="Pathogen Informatics"/>
        </authorList>
    </citation>
    <scope>NUCLEOTIDE SEQUENCE [LARGE SCALE GENOMIC DNA]</scope>
    <source>
        <strain evidence="2 3">2789STDY5834908</strain>
    </source>
</reference>
<keyword evidence="1" id="KW-0472">Membrane</keyword>
<dbReference type="RefSeq" id="WP_055162555.1">
    <property type="nucleotide sequence ID" value="NZ_CZAU01000059.1"/>
</dbReference>
<organism evidence="2 3">
    <name type="scientific">Anaerostipes hadrus</name>
    <dbReference type="NCBI Taxonomy" id="649756"/>
    <lineage>
        <taxon>Bacteria</taxon>
        <taxon>Bacillati</taxon>
        <taxon>Bacillota</taxon>
        <taxon>Clostridia</taxon>
        <taxon>Lachnospirales</taxon>
        <taxon>Lachnospiraceae</taxon>
        <taxon>Anaerostipes</taxon>
    </lineage>
</organism>
<dbReference type="Proteomes" id="UP000095564">
    <property type="component" value="Unassembled WGS sequence"/>
</dbReference>
<accession>A0A174UTH3</accession>
<sequence>MKNLESIINIGVTSIFSLATIIITLYNANRQVKQSKEMFKQQAEQYEKEKLYNKEMVRIQKRPYLVFDGEKSSCECHGNGNHYMNLCFKNKGNGSAFNFEPEIEIIATNGNVIRRKEPIQDPIVMVNEVSETKWEFNSSKRNFEFSITVLYEDMSAQLYEQRFNLTLDDGLHMMVKNYAEPELV</sequence>
<dbReference type="EMBL" id="CZAU01000059">
    <property type="protein sequence ID" value="CUQ23120.1"/>
    <property type="molecule type" value="Genomic_DNA"/>
</dbReference>